<feature type="region of interest" description="Disordered" evidence="9">
    <location>
        <begin position="1"/>
        <end position="35"/>
    </location>
</feature>
<accession>A0ABQ9DPS7</accession>
<evidence type="ECO:0000256" key="5">
    <source>
        <dbReference type="ARBA" id="ARBA00022786"/>
    </source>
</evidence>
<feature type="transmembrane region" description="Helical" evidence="10">
    <location>
        <begin position="322"/>
        <end position="339"/>
    </location>
</feature>
<dbReference type="PANTHER" id="PTHR15860:SF2">
    <property type="entry name" value="RING FINGER AND TRANSMEMBRANE DOMAIN-CONTAINING PROTEIN 2"/>
    <property type="match status" value="1"/>
</dbReference>
<comment type="subcellular location">
    <subcellularLocation>
        <location evidence="1">Membrane</location>
        <topology evidence="1">Multi-pass membrane protein</topology>
    </subcellularLocation>
</comment>
<feature type="domain" description="F-box" evidence="11">
    <location>
        <begin position="377"/>
        <end position="423"/>
    </location>
</feature>
<evidence type="ECO:0000259" key="11">
    <source>
        <dbReference type="PROSITE" id="PS50181"/>
    </source>
</evidence>
<feature type="transmembrane region" description="Helical" evidence="10">
    <location>
        <begin position="206"/>
        <end position="225"/>
    </location>
</feature>
<dbReference type="SMART" id="SM00256">
    <property type="entry name" value="FBOX"/>
    <property type="match status" value="1"/>
</dbReference>
<dbReference type="Proteomes" id="UP001145742">
    <property type="component" value="Unassembled WGS sequence"/>
</dbReference>
<dbReference type="InterPro" id="IPR036322">
    <property type="entry name" value="WD40_repeat_dom_sf"/>
</dbReference>
<feature type="transmembrane region" description="Helical" evidence="10">
    <location>
        <begin position="251"/>
        <end position="277"/>
    </location>
</feature>
<keyword evidence="3 10" id="KW-0812">Transmembrane</keyword>
<evidence type="ECO:0000256" key="2">
    <source>
        <dbReference type="ARBA" id="ARBA00022574"/>
    </source>
</evidence>
<dbReference type="Gene3D" id="1.20.1280.50">
    <property type="match status" value="1"/>
</dbReference>
<proteinExistence type="predicted"/>
<keyword evidence="13" id="KW-1185">Reference proteome</keyword>
<dbReference type="PROSITE" id="PS00678">
    <property type="entry name" value="WD_REPEATS_1"/>
    <property type="match status" value="1"/>
</dbReference>
<dbReference type="Pfam" id="PF12937">
    <property type="entry name" value="F-box-like"/>
    <property type="match status" value="1"/>
</dbReference>
<organism evidence="12 13">
    <name type="scientific">Willisornis vidua</name>
    <name type="common">Xingu scale-backed antbird</name>
    <dbReference type="NCBI Taxonomy" id="1566151"/>
    <lineage>
        <taxon>Eukaryota</taxon>
        <taxon>Metazoa</taxon>
        <taxon>Chordata</taxon>
        <taxon>Craniata</taxon>
        <taxon>Vertebrata</taxon>
        <taxon>Euteleostomi</taxon>
        <taxon>Archelosauria</taxon>
        <taxon>Archosauria</taxon>
        <taxon>Dinosauria</taxon>
        <taxon>Saurischia</taxon>
        <taxon>Theropoda</taxon>
        <taxon>Coelurosauria</taxon>
        <taxon>Aves</taxon>
        <taxon>Neognathae</taxon>
        <taxon>Neoaves</taxon>
        <taxon>Telluraves</taxon>
        <taxon>Australaves</taxon>
        <taxon>Passeriformes</taxon>
        <taxon>Thamnophilidae</taxon>
        <taxon>Willisornis</taxon>
    </lineage>
</organism>
<evidence type="ECO:0000256" key="3">
    <source>
        <dbReference type="ARBA" id="ARBA00022692"/>
    </source>
</evidence>
<comment type="caution">
    <text evidence="12">The sequence shown here is derived from an EMBL/GenBank/DDBJ whole genome shotgun (WGS) entry which is preliminary data.</text>
</comment>
<dbReference type="PANTHER" id="PTHR15860">
    <property type="entry name" value="UNCHARACTERIZED RING FINGER-CONTAINING PROTEIN"/>
    <property type="match status" value="1"/>
</dbReference>
<dbReference type="SUPFAM" id="SSF81383">
    <property type="entry name" value="F-box domain"/>
    <property type="match status" value="1"/>
</dbReference>
<evidence type="ECO:0000256" key="4">
    <source>
        <dbReference type="ARBA" id="ARBA00022737"/>
    </source>
</evidence>
<evidence type="ECO:0000256" key="9">
    <source>
        <dbReference type="SAM" id="MobiDB-lite"/>
    </source>
</evidence>
<feature type="region of interest" description="Disordered" evidence="9">
    <location>
        <begin position="88"/>
        <end position="113"/>
    </location>
</feature>
<evidence type="ECO:0000256" key="10">
    <source>
        <dbReference type="SAM" id="Phobius"/>
    </source>
</evidence>
<dbReference type="Pfam" id="PF00400">
    <property type="entry name" value="WD40"/>
    <property type="match status" value="1"/>
</dbReference>
<dbReference type="EMBL" id="WHWB01032308">
    <property type="protein sequence ID" value="KAJ7426133.1"/>
    <property type="molecule type" value="Genomic_DNA"/>
</dbReference>
<protein>
    <recommendedName>
        <fullName evidence="11">F-box domain-containing protein</fullName>
    </recommendedName>
</protein>
<keyword evidence="2 8" id="KW-0853">WD repeat</keyword>
<name>A0ABQ9DPS7_9PASS</name>
<keyword evidence="6 10" id="KW-1133">Transmembrane helix</keyword>
<gene>
    <name evidence="12" type="ORF">WISP_18625</name>
</gene>
<evidence type="ECO:0000256" key="1">
    <source>
        <dbReference type="ARBA" id="ARBA00004141"/>
    </source>
</evidence>
<feature type="compositionally biased region" description="Basic residues" evidence="9">
    <location>
        <begin position="99"/>
        <end position="113"/>
    </location>
</feature>
<dbReference type="PROSITE" id="PS50082">
    <property type="entry name" value="WD_REPEATS_2"/>
    <property type="match status" value="1"/>
</dbReference>
<evidence type="ECO:0000256" key="6">
    <source>
        <dbReference type="ARBA" id="ARBA00022989"/>
    </source>
</evidence>
<dbReference type="CDD" id="cd22134">
    <property type="entry name" value="F-box_FBXW8"/>
    <property type="match status" value="1"/>
</dbReference>
<dbReference type="SUPFAM" id="SSF50978">
    <property type="entry name" value="WD40 repeat-like"/>
    <property type="match status" value="1"/>
</dbReference>
<dbReference type="InterPro" id="IPR019775">
    <property type="entry name" value="WD40_repeat_CS"/>
</dbReference>
<dbReference type="InterPro" id="IPR015943">
    <property type="entry name" value="WD40/YVTN_repeat-like_dom_sf"/>
</dbReference>
<dbReference type="InterPro" id="IPR036047">
    <property type="entry name" value="F-box-like_dom_sf"/>
</dbReference>
<evidence type="ECO:0000256" key="8">
    <source>
        <dbReference type="PROSITE-ProRule" id="PRU00221"/>
    </source>
</evidence>
<evidence type="ECO:0000313" key="13">
    <source>
        <dbReference type="Proteomes" id="UP001145742"/>
    </source>
</evidence>
<keyword evidence="4" id="KW-0677">Repeat</keyword>
<reference evidence="12" key="1">
    <citation type="submission" date="2019-10" db="EMBL/GenBank/DDBJ databases">
        <authorList>
            <person name="Soares A.E.R."/>
            <person name="Aleixo A."/>
            <person name="Schneider P."/>
            <person name="Miyaki C.Y."/>
            <person name="Schneider M.P."/>
            <person name="Mello C."/>
            <person name="Vasconcelos A.T.R."/>
        </authorList>
    </citation>
    <scope>NUCLEOTIDE SEQUENCE</scope>
    <source>
        <tissue evidence="12">Muscle</tissue>
    </source>
</reference>
<evidence type="ECO:0000256" key="7">
    <source>
        <dbReference type="ARBA" id="ARBA00023136"/>
    </source>
</evidence>
<sequence length="780" mass="86255">MQRRHSSNTDNVPPERNRSQTVSSDTSVDEGGVFESLKAEASSPQQLFSGLAGIPSGTIAATPFPAGLVLGSAAGGGEVFIQMPSPREEGAGRAEGAPFHHRQPPHPFHHGHPRAPSLLHMAGADRHGHAEEGGEEQAGTPAPALSELKAVVGWLQKGLPFILILLAKVCFQHKLGIAVCIGMASTFAYANSTLREQVALKEKRSVLVVFWILAFLTGNTLYLLYTFSSQQLYNSLIFLKPNLERLDFFDLMWIVGIADFVLKYLTIALKCLVVALPRMVLAVKSKGKFYLVIEELSQLFRSLVPIQLWYKYIMGDDPSSSYFLGGILIIMYSLCKTYGVRATSQQCSEAGDICAICQAEFREPLILMCQNEINEVPFFDVQLPYELALKIFQYLGKAELGRCAQVSRTWKVLAEDEVLWYRLCQEEGFLLDRSISDQSCWKLALKTCRTREQTLKYNWKGLICCDGNGGVGWVRVTQEGWWLCAVLPPFLSNTEHLAYAGTAGISGQAPKELDGAAWLDPVMDCATVSDPTGALLGVGQADVHRYTSGEVRLWDTRTWDYTAPALEGVPDPGPRPHVSFVRINSSLAVAAHEDGTISVWNVLLGREPIHHYQHNQRLQALALGPEGAAVATASGFEVRLETPRDTGFWQTTATFEIQKLILLYNLETNQCLTKVGNSIGDFTCVNLHASPPHMLVAGNKDRRVRVWDLRSGQAVCSLYAHQLGVSAVQMDDWKVVSGGEEGLVCVWDQRMGTKLWEMHARYVWGVWRVEATWEGDDPKG</sequence>
<keyword evidence="5" id="KW-0833">Ubl conjugation pathway</keyword>
<dbReference type="InterPro" id="IPR001680">
    <property type="entry name" value="WD40_rpt"/>
</dbReference>
<dbReference type="Gene3D" id="2.130.10.10">
    <property type="entry name" value="YVTN repeat-like/Quinoprotein amine dehydrogenase"/>
    <property type="match status" value="2"/>
</dbReference>
<keyword evidence="7 10" id="KW-0472">Membrane</keyword>
<dbReference type="PROSITE" id="PS50181">
    <property type="entry name" value="FBOX"/>
    <property type="match status" value="1"/>
</dbReference>
<feature type="repeat" description="WD" evidence="8">
    <location>
        <begin position="694"/>
        <end position="717"/>
    </location>
</feature>
<dbReference type="InterPro" id="IPR044235">
    <property type="entry name" value="RNFT1/2"/>
</dbReference>
<dbReference type="InterPro" id="IPR001810">
    <property type="entry name" value="F-box_dom"/>
</dbReference>
<dbReference type="SMART" id="SM00320">
    <property type="entry name" value="WD40"/>
    <property type="match status" value="3"/>
</dbReference>
<evidence type="ECO:0000313" key="12">
    <source>
        <dbReference type="EMBL" id="KAJ7426133.1"/>
    </source>
</evidence>